<dbReference type="InterPro" id="IPR014016">
    <property type="entry name" value="UvrD-like_ATP-bd"/>
</dbReference>
<evidence type="ECO:0000256" key="1">
    <source>
        <dbReference type="ARBA" id="ARBA00009922"/>
    </source>
</evidence>
<accession>B9KI32</accession>
<feature type="binding site" evidence="15">
    <location>
        <begin position="56"/>
        <end position="63"/>
    </location>
    <ligand>
        <name>ATP</name>
        <dbReference type="ChEBI" id="CHEBI:30616"/>
    </ligand>
</feature>
<evidence type="ECO:0000256" key="12">
    <source>
        <dbReference type="ARBA" id="ARBA00034808"/>
    </source>
</evidence>
<dbReference type="InterPro" id="IPR013986">
    <property type="entry name" value="DExx_box_DNA_helicase_dom_sf"/>
</dbReference>
<keyword evidence="9" id="KW-0413">Isomerase</keyword>
<dbReference type="GO" id="GO:0005829">
    <property type="term" value="C:cytosol"/>
    <property type="evidence" value="ECO:0007669"/>
    <property type="project" value="TreeGrafter"/>
</dbReference>
<dbReference type="EC" id="5.6.2.4" evidence="12"/>
<evidence type="ECO:0000256" key="3">
    <source>
        <dbReference type="ARBA" id="ARBA00022763"/>
    </source>
</evidence>
<evidence type="ECO:0000256" key="8">
    <source>
        <dbReference type="ARBA" id="ARBA00023204"/>
    </source>
</evidence>
<dbReference type="Gene3D" id="1.10.486.10">
    <property type="entry name" value="PCRA, domain 4"/>
    <property type="match status" value="1"/>
</dbReference>
<sequence length="671" mass="76274">MRPRSRSLDIMEHCDFPVDDAQHMSGCNPEESFLLSLNEEQKEAVFCVDGPVLILAGAGTGKTRTITSRMGYIIKRGLAFPSQILAVTFTNKAAREMLVRVSEIVDTTGIWLGTFHAIAARILRSNAERVGLRRDFTVIGPDDQLQLIKAIVNDTQPGHPAEECKKMMHAIQRWKEKGLLPAGVTDTELQKCPNIVRDVYYEYQERLKALNCADFGDLLLYNVSMFSAHADVLSHYQEQFKYVMVDEYQDINTVQYLWLRLIVQKRKNICCVGDDDQSIYSWRGAEVGNILRFADDFPEAKIVRLECNYRSTSNILCAASAIINNNKSRLGKKLWTTNHAGQKVGLMKFWDGRMEAQFISEYIKGSSEYRFDETAILVRAGFQTRVFEEYLVRCGIPYKIIGSTKFYDRQEIKDLVSYLRVVTNPKNDIAFERIVNKPKRQLGASTVAKMRAYARDNRLSLLESGESMIRFGLLPERTSNTLQNLLDKFKCWRETLDTTSLTTVMQAIAEGSGYMNMLKDEGDAGASKIENIRELFAAVGNFENATKFLEHISLVTEVDSPEQASNHVYLMTLHAAKGLEFPLVFLPGWEEGVFPHEKSIHDSTGNALEEERRLAYVGMTRAREQLFISCVAVREVNNWRQPMKISRFIKELPAEHVQVLKNVDGSMQHGC</sequence>
<dbReference type="PROSITE" id="PS51198">
    <property type="entry name" value="UVRD_HELICASE_ATP_BIND"/>
    <property type="match status" value="1"/>
</dbReference>
<keyword evidence="8" id="KW-0234">DNA repair</keyword>
<evidence type="ECO:0000256" key="6">
    <source>
        <dbReference type="ARBA" id="ARBA00022840"/>
    </source>
</evidence>
<comment type="similarity">
    <text evidence="1">Belongs to the helicase family. UvrD subfamily.</text>
</comment>
<dbReference type="GO" id="GO:0000725">
    <property type="term" value="P:recombinational repair"/>
    <property type="evidence" value="ECO:0007669"/>
    <property type="project" value="TreeGrafter"/>
</dbReference>
<dbReference type="GO" id="GO:0003677">
    <property type="term" value="F:DNA binding"/>
    <property type="evidence" value="ECO:0007669"/>
    <property type="project" value="UniProtKB-KW"/>
</dbReference>
<protein>
    <recommendedName>
        <fullName evidence="12">DNA 3'-5' helicase</fullName>
        <ecNumber evidence="12">5.6.2.4</ecNumber>
    </recommendedName>
    <alternativeName>
        <fullName evidence="13">DNA 3'-5' helicase II</fullName>
    </alternativeName>
</protein>
<keyword evidence="3" id="KW-0227">DNA damage</keyword>
<keyword evidence="5 15" id="KW-0347">Helicase</keyword>
<reference evidence="18 19" key="1">
    <citation type="journal article" date="2009" name="BMC Genomics">
        <title>Conservation in the face of diversity: multistrain analysis of an intracellular bacterium.</title>
        <authorList>
            <person name="Dark M.J."/>
            <person name="Herndon D.R."/>
            <person name="Kappmeyer L.S."/>
            <person name="Gonzales M.P."/>
            <person name="Nordeen E."/>
            <person name="Palmer G.H."/>
            <person name="Knowles D.P. Jr."/>
            <person name="Brayton K.A."/>
        </authorList>
    </citation>
    <scope>NUCLEOTIDE SEQUENCE [LARGE SCALE GENOMIC DNA]</scope>
    <source>
        <strain evidence="18 19">Florida</strain>
    </source>
</reference>
<evidence type="ECO:0000256" key="4">
    <source>
        <dbReference type="ARBA" id="ARBA00022801"/>
    </source>
</evidence>
<dbReference type="PROSITE" id="PS51217">
    <property type="entry name" value="UVRD_HELICASE_CTER"/>
    <property type="match status" value="1"/>
</dbReference>
<dbReference type="Pfam" id="PF13361">
    <property type="entry name" value="UvrD_C"/>
    <property type="match status" value="1"/>
</dbReference>
<evidence type="ECO:0000256" key="7">
    <source>
        <dbReference type="ARBA" id="ARBA00023125"/>
    </source>
</evidence>
<dbReference type="AlphaFoldDB" id="B9KI32"/>
<dbReference type="Proteomes" id="UP000007307">
    <property type="component" value="Chromosome"/>
</dbReference>
<proteinExistence type="inferred from homology"/>
<evidence type="ECO:0000259" key="17">
    <source>
        <dbReference type="PROSITE" id="PS51217"/>
    </source>
</evidence>
<gene>
    <name evidence="18" type="primary">uvrD</name>
    <name evidence="18" type="ordered locus">AMF_271</name>
</gene>
<comment type="function">
    <text evidence="10">Has both ATPase and helicase activities. Unwinds DNA duplexes with 3' to 5' polarity with respect to the bound strand and initiates unwinding most effectively when a single-stranded region is present. Involved in the post-incision events of nucleotide excision repair and methyl-directed mismatch repair.</text>
</comment>
<dbReference type="SUPFAM" id="SSF52540">
    <property type="entry name" value="P-loop containing nucleoside triphosphate hydrolases"/>
    <property type="match status" value="1"/>
</dbReference>
<organism evidence="18 19">
    <name type="scientific">Anaplasma marginale (strain Florida)</name>
    <dbReference type="NCBI Taxonomy" id="320483"/>
    <lineage>
        <taxon>Bacteria</taxon>
        <taxon>Pseudomonadati</taxon>
        <taxon>Pseudomonadota</taxon>
        <taxon>Alphaproteobacteria</taxon>
        <taxon>Rickettsiales</taxon>
        <taxon>Anaplasmataceae</taxon>
        <taxon>Anaplasma</taxon>
    </lineage>
</organism>
<evidence type="ECO:0000256" key="9">
    <source>
        <dbReference type="ARBA" id="ARBA00023235"/>
    </source>
</evidence>
<keyword evidence="7" id="KW-0238">DNA-binding</keyword>
<comment type="catalytic activity">
    <reaction evidence="14">
        <text>ATP + H2O = ADP + phosphate + H(+)</text>
        <dbReference type="Rhea" id="RHEA:13065"/>
        <dbReference type="ChEBI" id="CHEBI:15377"/>
        <dbReference type="ChEBI" id="CHEBI:15378"/>
        <dbReference type="ChEBI" id="CHEBI:30616"/>
        <dbReference type="ChEBI" id="CHEBI:43474"/>
        <dbReference type="ChEBI" id="CHEBI:456216"/>
        <dbReference type="EC" id="5.6.2.4"/>
    </reaction>
</comment>
<keyword evidence="19" id="KW-1185">Reference proteome</keyword>
<dbReference type="InterPro" id="IPR000212">
    <property type="entry name" value="DNA_helicase_UvrD/REP"/>
</dbReference>
<dbReference type="GO" id="GO:0016887">
    <property type="term" value="F:ATP hydrolysis activity"/>
    <property type="evidence" value="ECO:0007669"/>
    <property type="project" value="RHEA"/>
</dbReference>
<keyword evidence="2 15" id="KW-0547">Nucleotide-binding</keyword>
<comment type="catalytic activity">
    <reaction evidence="11">
        <text>Couples ATP hydrolysis with the unwinding of duplex DNA by translocating in the 3'-5' direction.</text>
        <dbReference type="EC" id="5.6.2.4"/>
    </reaction>
</comment>
<dbReference type="GO" id="GO:0005524">
    <property type="term" value="F:ATP binding"/>
    <property type="evidence" value="ECO:0007669"/>
    <property type="project" value="UniProtKB-UniRule"/>
</dbReference>
<dbReference type="STRING" id="320483.AMF_271"/>
<dbReference type="PANTHER" id="PTHR11070">
    <property type="entry name" value="UVRD / RECB / PCRA DNA HELICASE FAMILY MEMBER"/>
    <property type="match status" value="1"/>
</dbReference>
<evidence type="ECO:0000256" key="14">
    <source>
        <dbReference type="ARBA" id="ARBA00048988"/>
    </source>
</evidence>
<dbReference type="InterPro" id="IPR014017">
    <property type="entry name" value="DNA_helicase_UvrD-like_C"/>
</dbReference>
<evidence type="ECO:0000256" key="13">
    <source>
        <dbReference type="ARBA" id="ARBA00034923"/>
    </source>
</evidence>
<evidence type="ECO:0000256" key="5">
    <source>
        <dbReference type="ARBA" id="ARBA00022806"/>
    </source>
</evidence>
<dbReference type="HOGENOM" id="CLU_004585_5_10_5"/>
<dbReference type="GO" id="GO:0043138">
    <property type="term" value="F:3'-5' DNA helicase activity"/>
    <property type="evidence" value="ECO:0007669"/>
    <property type="project" value="UniProtKB-EC"/>
</dbReference>
<dbReference type="CDD" id="cd17932">
    <property type="entry name" value="DEXQc_UvrD"/>
    <property type="match status" value="1"/>
</dbReference>
<evidence type="ECO:0000313" key="18">
    <source>
        <dbReference type="EMBL" id="ACM49144.1"/>
    </source>
</evidence>
<dbReference type="InterPro" id="IPR027417">
    <property type="entry name" value="P-loop_NTPase"/>
</dbReference>
<dbReference type="Gene3D" id="3.40.50.300">
    <property type="entry name" value="P-loop containing nucleotide triphosphate hydrolases"/>
    <property type="match status" value="2"/>
</dbReference>
<dbReference type="FunFam" id="3.40.50.300:FF:001890">
    <property type="entry name" value="DNA helicase"/>
    <property type="match status" value="1"/>
</dbReference>
<evidence type="ECO:0000256" key="11">
    <source>
        <dbReference type="ARBA" id="ARBA00034617"/>
    </source>
</evidence>
<evidence type="ECO:0000259" key="16">
    <source>
        <dbReference type="PROSITE" id="PS51198"/>
    </source>
</evidence>
<dbReference type="Pfam" id="PF00580">
    <property type="entry name" value="UvrD-helicase"/>
    <property type="match status" value="1"/>
</dbReference>
<dbReference type="CDD" id="cd18807">
    <property type="entry name" value="SF1_C_UvrD"/>
    <property type="match status" value="1"/>
</dbReference>
<name>B9KI32_ANAMF</name>
<evidence type="ECO:0000256" key="2">
    <source>
        <dbReference type="ARBA" id="ARBA00022741"/>
    </source>
</evidence>
<evidence type="ECO:0000256" key="15">
    <source>
        <dbReference type="PROSITE-ProRule" id="PRU00560"/>
    </source>
</evidence>
<feature type="domain" description="UvrD-like helicase ATP-binding" evidence="16">
    <location>
        <begin position="35"/>
        <end position="312"/>
    </location>
</feature>
<dbReference type="PANTHER" id="PTHR11070:SF2">
    <property type="entry name" value="ATP-DEPENDENT DNA HELICASE SRS2"/>
    <property type="match status" value="1"/>
</dbReference>
<dbReference type="GO" id="GO:0033202">
    <property type="term" value="C:DNA helicase complex"/>
    <property type="evidence" value="ECO:0007669"/>
    <property type="project" value="TreeGrafter"/>
</dbReference>
<keyword evidence="4 15" id="KW-0378">Hydrolase</keyword>
<feature type="domain" description="UvrD-like helicase C-terminal" evidence="17">
    <location>
        <begin position="313"/>
        <end position="578"/>
    </location>
</feature>
<dbReference type="Gene3D" id="1.10.10.160">
    <property type="match status" value="1"/>
</dbReference>
<evidence type="ECO:0000313" key="19">
    <source>
        <dbReference type="Proteomes" id="UP000007307"/>
    </source>
</evidence>
<keyword evidence="6 15" id="KW-0067">ATP-binding</keyword>
<evidence type="ECO:0000256" key="10">
    <source>
        <dbReference type="ARBA" id="ARBA00025289"/>
    </source>
</evidence>
<dbReference type="EMBL" id="CP001079">
    <property type="protein sequence ID" value="ACM49144.1"/>
    <property type="molecule type" value="Genomic_DNA"/>
</dbReference>
<dbReference type="KEGG" id="amf:AMF_271"/>
<dbReference type="eggNOG" id="COG0210">
    <property type="taxonomic scope" value="Bacteria"/>
</dbReference>